<evidence type="ECO:0000256" key="4">
    <source>
        <dbReference type="ARBA" id="ARBA00022692"/>
    </source>
</evidence>
<dbReference type="GO" id="GO:0009246">
    <property type="term" value="P:enterobacterial common antigen biosynthetic process"/>
    <property type="evidence" value="ECO:0007669"/>
    <property type="project" value="TreeGrafter"/>
</dbReference>
<feature type="transmembrane region" description="Helical" evidence="7">
    <location>
        <begin position="212"/>
        <end position="233"/>
    </location>
</feature>
<dbReference type="OrthoDB" id="7579632at2"/>
<evidence type="ECO:0000313" key="9">
    <source>
        <dbReference type="EMBL" id="ACL44539.1"/>
    </source>
</evidence>
<dbReference type="PANTHER" id="PTHR40074">
    <property type="entry name" value="O-ACETYLTRANSFERASE WECH"/>
    <property type="match status" value="1"/>
</dbReference>
<dbReference type="eggNOG" id="COG1835">
    <property type="taxonomic scope" value="Bacteria"/>
</dbReference>
<keyword evidence="9" id="KW-0808">Transferase</keyword>
<comment type="similarity">
    <text evidence="2">Belongs to the acyltransferase 3 family.</text>
</comment>
<evidence type="ECO:0000256" key="6">
    <source>
        <dbReference type="ARBA" id="ARBA00023136"/>
    </source>
</evidence>
<sequence length="348" mass="40932">MQKQSSFLRYIHNFRGLAILLIVVAHTMQFLIWQDHPKLEVFLNVLLGNGSVYFVFIAGFLFQYLSRKYAYKTYVISKLHNVLLPYFIISIPAIFYLLLRGSPGILDIDNFFDLPLLGKIIAFYVTGDHLFPLWFIPMISLYYLLAPSFIWIDRHPKAYWIIPALLLVTLYVNRTPENHIIPTAIHFLSIYVLGMVSSHYREQLSVILKHNWFFLVFIATSLTVYETLIRAKLYLLEDMLSVNTISKAILCIFLMYVFWRFDAIISDFYHFCLGVLANFSFGIFFLHGYFSKIYFSIIYRYFGMESFWVQANILTFLILLTFQLVGSIFVIHLLKLILHKKSRYLIGC</sequence>
<proteinExistence type="inferred from homology"/>
<evidence type="ECO:0000256" key="7">
    <source>
        <dbReference type="SAM" id="Phobius"/>
    </source>
</evidence>
<dbReference type="EMBL" id="CP001344">
    <property type="protein sequence ID" value="ACL44539.1"/>
    <property type="molecule type" value="Genomic_DNA"/>
</dbReference>
<feature type="transmembrane region" description="Helical" evidence="7">
    <location>
        <begin position="83"/>
        <end position="101"/>
    </location>
</feature>
<dbReference type="KEGG" id="cyn:Cyan7425_2178"/>
<keyword evidence="6 7" id="KW-0472">Membrane</keyword>
<keyword evidence="5 7" id="KW-1133">Transmembrane helix</keyword>
<dbReference type="HOGENOM" id="CLU_066870_0_0_3"/>
<evidence type="ECO:0000259" key="8">
    <source>
        <dbReference type="Pfam" id="PF01757"/>
    </source>
</evidence>
<name>B8HV87_CYAP4</name>
<evidence type="ECO:0000256" key="2">
    <source>
        <dbReference type="ARBA" id="ARBA00007400"/>
    </source>
</evidence>
<evidence type="ECO:0000256" key="1">
    <source>
        <dbReference type="ARBA" id="ARBA00004651"/>
    </source>
</evidence>
<feature type="transmembrane region" description="Helical" evidence="7">
    <location>
        <begin position="121"/>
        <end position="145"/>
    </location>
</feature>
<feature type="transmembrane region" description="Helical" evidence="7">
    <location>
        <begin position="12"/>
        <end position="33"/>
    </location>
</feature>
<keyword evidence="3" id="KW-1003">Cell membrane</keyword>
<accession>B8HV87</accession>
<feature type="domain" description="Acyltransferase 3" evidence="8">
    <location>
        <begin position="9"/>
        <end position="330"/>
    </location>
</feature>
<dbReference type="PANTHER" id="PTHR40074:SF2">
    <property type="entry name" value="O-ACETYLTRANSFERASE WECH"/>
    <property type="match status" value="1"/>
</dbReference>
<reference evidence="9" key="1">
    <citation type="submission" date="2009-01" db="EMBL/GenBank/DDBJ databases">
        <title>Complete sequence of chromosome Cyanothece sp. PCC 7425.</title>
        <authorList>
            <consortium name="US DOE Joint Genome Institute"/>
            <person name="Lucas S."/>
            <person name="Copeland A."/>
            <person name="Lapidus A."/>
            <person name="Glavina del Rio T."/>
            <person name="Dalin E."/>
            <person name="Tice H."/>
            <person name="Bruce D."/>
            <person name="Goodwin L."/>
            <person name="Pitluck S."/>
            <person name="Sims D."/>
            <person name="Meineke L."/>
            <person name="Brettin T."/>
            <person name="Detter J.C."/>
            <person name="Han C."/>
            <person name="Larimer F."/>
            <person name="Land M."/>
            <person name="Hauser L."/>
            <person name="Kyrpides N."/>
            <person name="Ovchinnikova G."/>
            <person name="Liberton M."/>
            <person name="Stoeckel J."/>
            <person name="Banerjee A."/>
            <person name="Singh A."/>
            <person name="Page L."/>
            <person name="Sato H."/>
            <person name="Zhao L."/>
            <person name="Sherman L."/>
            <person name="Pakrasi H."/>
            <person name="Richardson P."/>
        </authorList>
    </citation>
    <scope>NUCLEOTIDE SEQUENCE</scope>
    <source>
        <strain evidence="9">PCC 7425</strain>
    </source>
</reference>
<comment type="subcellular location">
    <subcellularLocation>
        <location evidence="1">Cell membrane</location>
        <topology evidence="1">Multi-pass membrane protein</topology>
    </subcellularLocation>
</comment>
<feature type="transmembrane region" description="Helical" evidence="7">
    <location>
        <begin position="180"/>
        <end position="200"/>
    </location>
</feature>
<evidence type="ECO:0000256" key="3">
    <source>
        <dbReference type="ARBA" id="ARBA00022475"/>
    </source>
</evidence>
<dbReference type="GO" id="GO:0016413">
    <property type="term" value="F:O-acetyltransferase activity"/>
    <property type="evidence" value="ECO:0007669"/>
    <property type="project" value="TreeGrafter"/>
</dbReference>
<feature type="transmembrane region" description="Helical" evidence="7">
    <location>
        <begin position="310"/>
        <end position="334"/>
    </location>
</feature>
<feature type="transmembrane region" description="Helical" evidence="7">
    <location>
        <begin position="239"/>
        <end position="259"/>
    </location>
</feature>
<feature type="transmembrane region" description="Helical" evidence="7">
    <location>
        <begin position="39"/>
        <end position="62"/>
    </location>
</feature>
<feature type="transmembrane region" description="Helical" evidence="7">
    <location>
        <begin position="157"/>
        <end position="174"/>
    </location>
</feature>
<dbReference type="InterPro" id="IPR002656">
    <property type="entry name" value="Acyl_transf_3_dom"/>
</dbReference>
<protein>
    <submittedName>
        <fullName evidence="9">Acyltransferase domain, membrane protein</fullName>
    </submittedName>
</protein>
<organism evidence="9">
    <name type="scientific">Cyanothece sp. (strain PCC 7425 / ATCC 29141)</name>
    <dbReference type="NCBI Taxonomy" id="395961"/>
    <lineage>
        <taxon>Bacteria</taxon>
        <taxon>Bacillati</taxon>
        <taxon>Cyanobacteriota</taxon>
        <taxon>Cyanophyceae</taxon>
        <taxon>Gomontiellales</taxon>
        <taxon>Cyanothecaceae</taxon>
        <taxon>Cyanothece</taxon>
    </lineage>
</organism>
<dbReference type="GO" id="GO:0005886">
    <property type="term" value="C:plasma membrane"/>
    <property type="evidence" value="ECO:0007669"/>
    <property type="project" value="UniProtKB-SubCell"/>
</dbReference>
<evidence type="ECO:0000256" key="5">
    <source>
        <dbReference type="ARBA" id="ARBA00022989"/>
    </source>
</evidence>
<dbReference type="STRING" id="395961.Cyan7425_2178"/>
<dbReference type="Pfam" id="PF01757">
    <property type="entry name" value="Acyl_transf_3"/>
    <property type="match status" value="1"/>
</dbReference>
<gene>
    <name evidence="9" type="ordered locus">Cyan7425_2178</name>
</gene>
<dbReference type="AlphaFoldDB" id="B8HV87"/>
<keyword evidence="9" id="KW-0012">Acyltransferase</keyword>
<keyword evidence="4 7" id="KW-0812">Transmembrane</keyword>
<feature type="transmembrane region" description="Helical" evidence="7">
    <location>
        <begin position="271"/>
        <end position="290"/>
    </location>
</feature>